<accession>A0A2M4DES8</accession>
<feature type="transmembrane region" description="Helical" evidence="1">
    <location>
        <begin position="6"/>
        <end position="25"/>
    </location>
</feature>
<keyword evidence="1" id="KW-0472">Membrane</keyword>
<keyword evidence="1" id="KW-1133">Transmembrane helix</keyword>
<evidence type="ECO:0000256" key="1">
    <source>
        <dbReference type="SAM" id="Phobius"/>
    </source>
</evidence>
<reference evidence="2" key="1">
    <citation type="submission" date="2018-01" db="EMBL/GenBank/DDBJ databases">
        <title>An insight into the sialome of Amazonian anophelines.</title>
        <authorList>
            <person name="Ribeiro J.M."/>
            <person name="Scarpassa V."/>
            <person name="Calvo E."/>
        </authorList>
    </citation>
    <scope>NUCLEOTIDE SEQUENCE</scope>
</reference>
<sequence length="69" mass="7328">MGNVGEGGGLISLISIIISCFALFGSAKHRCLIISAIVLLPSRRESGSGLEIFDIFTDCSLLSWINSNL</sequence>
<proteinExistence type="predicted"/>
<evidence type="ECO:0000313" key="2">
    <source>
        <dbReference type="EMBL" id="MBW76035.1"/>
    </source>
</evidence>
<protein>
    <submittedName>
        <fullName evidence="2">Putative secreted protein</fullName>
    </submittedName>
</protein>
<dbReference type="AlphaFoldDB" id="A0A2M4DES8"/>
<name>A0A2M4DES8_ANODA</name>
<dbReference type="EMBL" id="GGFL01011857">
    <property type="protein sequence ID" value="MBW76035.1"/>
    <property type="molecule type" value="Transcribed_RNA"/>
</dbReference>
<keyword evidence="1" id="KW-0812">Transmembrane</keyword>
<organism evidence="2">
    <name type="scientific">Anopheles darlingi</name>
    <name type="common">Mosquito</name>
    <dbReference type="NCBI Taxonomy" id="43151"/>
    <lineage>
        <taxon>Eukaryota</taxon>
        <taxon>Metazoa</taxon>
        <taxon>Ecdysozoa</taxon>
        <taxon>Arthropoda</taxon>
        <taxon>Hexapoda</taxon>
        <taxon>Insecta</taxon>
        <taxon>Pterygota</taxon>
        <taxon>Neoptera</taxon>
        <taxon>Endopterygota</taxon>
        <taxon>Diptera</taxon>
        <taxon>Nematocera</taxon>
        <taxon>Culicoidea</taxon>
        <taxon>Culicidae</taxon>
        <taxon>Anophelinae</taxon>
        <taxon>Anopheles</taxon>
    </lineage>
</organism>